<feature type="domain" description="Aldehyde ferredoxin oxidoreductase C-terminal" evidence="1">
    <location>
        <begin position="2"/>
        <end position="75"/>
    </location>
</feature>
<dbReference type="SUPFAM" id="SSF48310">
    <property type="entry name" value="Aldehyde ferredoxin oxidoreductase, C-terminal domains"/>
    <property type="match status" value="1"/>
</dbReference>
<evidence type="ECO:0000259" key="1">
    <source>
        <dbReference type="Pfam" id="PF01314"/>
    </source>
</evidence>
<proteinExistence type="predicted"/>
<dbReference type="InterPro" id="IPR051919">
    <property type="entry name" value="W-dependent_AOR"/>
</dbReference>
<dbReference type="GO" id="GO:0016625">
    <property type="term" value="F:oxidoreductase activity, acting on the aldehyde or oxo group of donors, iron-sulfur protein as acceptor"/>
    <property type="evidence" value="ECO:0007669"/>
    <property type="project" value="InterPro"/>
</dbReference>
<dbReference type="Gene3D" id="1.10.599.10">
    <property type="entry name" value="Aldehyde Ferredoxin Oxidoreductase Protein, subunit A, domain 3"/>
    <property type="match status" value="1"/>
</dbReference>
<dbReference type="InterPro" id="IPR001203">
    <property type="entry name" value="OxRdtase_Ald_Fedxn_C"/>
</dbReference>
<protein>
    <recommendedName>
        <fullName evidence="1">Aldehyde ferredoxin oxidoreductase C-terminal domain-containing protein</fullName>
    </recommendedName>
</protein>
<comment type="caution">
    <text evidence="2">The sequence shown here is derived from an EMBL/GenBank/DDBJ whole genome shotgun (WGS) entry which is preliminary data.</text>
</comment>
<reference evidence="2" key="1">
    <citation type="journal article" date="2014" name="Front. Microbiol.">
        <title>High frequency of phylogenetically diverse reductive dehalogenase-homologous genes in deep subseafloor sedimentary metagenomes.</title>
        <authorList>
            <person name="Kawai M."/>
            <person name="Futagami T."/>
            <person name="Toyoda A."/>
            <person name="Takaki Y."/>
            <person name="Nishi S."/>
            <person name="Hori S."/>
            <person name="Arai W."/>
            <person name="Tsubouchi T."/>
            <person name="Morono Y."/>
            <person name="Uchiyama I."/>
            <person name="Ito T."/>
            <person name="Fujiyama A."/>
            <person name="Inagaki F."/>
            <person name="Takami H."/>
        </authorList>
    </citation>
    <scope>NUCLEOTIDE SEQUENCE</scope>
    <source>
        <strain evidence="2">Expedition CK06-06</strain>
    </source>
</reference>
<dbReference type="InterPro" id="IPR013985">
    <property type="entry name" value="Ald_Fedxn_OxRdtase_dom3"/>
</dbReference>
<feature type="non-terminal residue" evidence="2">
    <location>
        <position position="1"/>
    </location>
</feature>
<dbReference type="GO" id="GO:0051536">
    <property type="term" value="F:iron-sulfur cluster binding"/>
    <property type="evidence" value="ECO:0007669"/>
    <property type="project" value="InterPro"/>
</dbReference>
<dbReference type="GO" id="GO:0009055">
    <property type="term" value="F:electron transfer activity"/>
    <property type="evidence" value="ECO:0007669"/>
    <property type="project" value="InterPro"/>
</dbReference>
<dbReference type="Pfam" id="PF01314">
    <property type="entry name" value="AFOR_C"/>
    <property type="match status" value="1"/>
</dbReference>
<dbReference type="InterPro" id="IPR036021">
    <property type="entry name" value="Tungsten_al_ferr_oxy-like_C"/>
</dbReference>
<dbReference type="EMBL" id="BART01013801">
    <property type="protein sequence ID" value="GAG81302.1"/>
    <property type="molecule type" value="Genomic_DNA"/>
</dbReference>
<dbReference type="AlphaFoldDB" id="X1BJA5"/>
<organism evidence="2">
    <name type="scientific">marine sediment metagenome</name>
    <dbReference type="NCBI Taxonomy" id="412755"/>
    <lineage>
        <taxon>unclassified sequences</taxon>
        <taxon>metagenomes</taxon>
        <taxon>ecological metagenomes</taxon>
    </lineage>
</organism>
<accession>X1BJA5</accession>
<evidence type="ECO:0000313" key="2">
    <source>
        <dbReference type="EMBL" id="GAG81302.1"/>
    </source>
</evidence>
<name>X1BJA5_9ZZZZ</name>
<dbReference type="PANTHER" id="PTHR30038:SF0">
    <property type="entry name" value="TUNGSTEN-CONTAINING ALDEHYDE FERREDOXIN OXIDOREDUCTASE"/>
    <property type="match status" value="1"/>
</dbReference>
<dbReference type="PANTHER" id="PTHR30038">
    <property type="entry name" value="ALDEHYDE FERREDOXIN OXIDOREDUCTASE"/>
    <property type="match status" value="1"/>
</dbReference>
<gene>
    <name evidence="2" type="ORF">S01H4_27987</name>
</gene>
<sequence length="76" mass="8900">RSYTVESFMEVGQRIVNLERDFNVKCGISIKDDTYGSRFFTPLEKGGSRKNVPPLDDLLQVYYRKRNWNEKGIPNI</sequence>